<evidence type="ECO:0000313" key="2">
    <source>
        <dbReference type="EMBL" id="RZT87227.1"/>
    </source>
</evidence>
<evidence type="ECO:0000313" key="3">
    <source>
        <dbReference type="Proteomes" id="UP000291591"/>
    </source>
</evidence>
<gene>
    <name evidence="2" type="ORF">EV383_4137</name>
</gene>
<keyword evidence="1 2" id="KW-0808">Transferase</keyword>
<protein>
    <submittedName>
        <fullName evidence="2">Crotonobetainyl-CoA:carnitine CoA-transferase CaiB-like acyl-CoA transferase</fullName>
    </submittedName>
</protein>
<dbReference type="InterPro" id="IPR023606">
    <property type="entry name" value="CoA-Trfase_III_dom_1_sf"/>
</dbReference>
<dbReference type="PANTHER" id="PTHR48207">
    <property type="entry name" value="SUCCINATE--HYDROXYMETHYLGLUTARATE COA-TRANSFERASE"/>
    <property type="match status" value="1"/>
</dbReference>
<evidence type="ECO:0000256" key="1">
    <source>
        <dbReference type="ARBA" id="ARBA00022679"/>
    </source>
</evidence>
<dbReference type="AlphaFoldDB" id="A0A4Q7UYM6"/>
<dbReference type="InterPro" id="IPR050483">
    <property type="entry name" value="CoA-transferase_III_domain"/>
</dbReference>
<organism evidence="2 3">
    <name type="scientific">Pseudonocardia sediminis</name>
    <dbReference type="NCBI Taxonomy" id="1397368"/>
    <lineage>
        <taxon>Bacteria</taxon>
        <taxon>Bacillati</taxon>
        <taxon>Actinomycetota</taxon>
        <taxon>Actinomycetes</taxon>
        <taxon>Pseudonocardiales</taxon>
        <taxon>Pseudonocardiaceae</taxon>
        <taxon>Pseudonocardia</taxon>
    </lineage>
</organism>
<reference evidence="2 3" key="1">
    <citation type="submission" date="2019-02" db="EMBL/GenBank/DDBJ databases">
        <title>Sequencing the genomes of 1000 actinobacteria strains.</title>
        <authorList>
            <person name="Klenk H.-P."/>
        </authorList>
    </citation>
    <scope>NUCLEOTIDE SEQUENCE [LARGE SCALE GENOMIC DNA]</scope>
    <source>
        <strain evidence="2 3">DSM 45779</strain>
    </source>
</reference>
<keyword evidence="3" id="KW-1185">Reference proteome</keyword>
<dbReference type="InterPro" id="IPR003673">
    <property type="entry name" value="CoA-Trfase_fam_III"/>
</dbReference>
<dbReference type="SUPFAM" id="SSF89796">
    <property type="entry name" value="CoA-transferase family III (CaiB/BaiF)"/>
    <property type="match status" value="1"/>
</dbReference>
<dbReference type="Proteomes" id="UP000291591">
    <property type="component" value="Unassembled WGS sequence"/>
</dbReference>
<dbReference type="GO" id="GO:0008410">
    <property type="term" value="F:CoA-transferase activity"/>
    <property type="evidence" value="ECO:0007669"/>
    <property type="project" value="TreeGrafter"/>
</dbReference>
<comment type="caution">
    <text evidence="2">The sequence shown here is derived from an EMBL/GenBank/DDBJ whole genome shotgun (WGS) entry which is preliminary data.</text>
</comment>
<dbReference type="Pfam" id="PF02515">
    <property type="entry name" value="CoA_transf_3"/>
    <property type="match status" value="1"/>
</dbReference>
<dbReference type="InterPro" id="IPR044855">
    <property type="entry name" value="CoA-Trfase_III_dom3_sf"/>
</dbReference>
<dbReference type="Gene3D" id="3.30.1540.10">
    <property type="entry name" value="formyl-coa transferase, domain 3"/>
    <property type="match status" value="1"/>
</dbReference>
<dbReference type="PANTHER" id="PTHR48207:SF3">
    <property type="entry name" value="SUCCINATE--HYDROXYMETHYLGLUTARATE COA-TRANSFERASE"/>
    <property type="match status" value="1"/>
</dbReference>
<dbReference type="EMBL" id="SHKL01000001">
    <property type="protein sequence ID" value="RZT87227.1"/>
    <property type="molecule type" value="Genomic_DNA"/>
</dbReference>
<name>A0A4Q7UYM6_PSEST</name>
<dbReference type="Gene3D" id="3.40.50.10540">
    <property type="entry name" value="Crotonobetainyl-coa:carnitine coa-transferase, domain 1"/>
    <property type="match status" value="1"/>
</dbReference>
<proteinExistence type="predicted"/>
<sequence>MTAPDPAPGPLDDVPGSADGVPGPLDGVLVVAVEQAVAAPFATRQLADLGARVIKVERPGEGDFARGYDTTVLGQSSHFVWLNRGKESIALDLKSDDGRETLERLLARADVLVQNLAPGAAGRLGIRSAQAVERHPRLVACEISGYGEGGPYSDRKAYDLLIQCEAGFVSVTGTPEQPVKAGISVADIAAGMYAYSGVLSALHQRHRTGEGQALEVSMLEALGEWMGFPYLYTRYGGTAPVRAGASHATITPYGPVTTATGEVVNLAVQNEREWVLFCEIVLEQPELATDPRFAGGSARQAHRAELDVIVSDVFAGLDVDTAQRRLDDAGIANARQRTMDGFAEHPQLAARDRWRDTDTPAGPVRMPLPPVTAGWAEPTGAVPAAGADTGSILRWLDESPPHTTS</sequence>
<accession>A0A4Q7UYM6</accession>